<evidence type="ECO:0000313" key="1">
    <source>
        <dbReference type="EMBL" id="KAL2866941.1"/>
    </source>
</evidence>
<reference evidence="1 2" key="1">
    <citation type="submission" date="2024-07" db="EMBL/GenBank/DDBJ databases">
        <title>Section-level genome sequencing and comparative genomics of Aspergillus sections Usti and Cavernicolus.</title>
        <authorList>
            <consortium name="Lawrence Berkeley National Laboratory"/>
            <person name="Nybo J.L."/>
            <person name="Vesth T.C."/>
            <person name="Theobald S."/>
            <person name="Frisvad J.C."/>
            <person name="Larsen T.O."/>
            <person name="Kjaerboelling I."/>
            <person name="Rothschild-Mancinelli K."/>
            <person name="Lyhne E.K."/>
            <person name="Kogle M.E."/>
            <person name="Barry K."/>
            <person name="Clum A."/>
            <person name="Na H."/>
            <person name="Ledsgaard L."/>
            <person name="Lin J."/>
            <person name="Lipzen A."/>
            <person name="Kuo A."/>
            <person name="Riley R."/>
            <person name="Mondo S."/>
            <person name="Labutti K."/>
            <person name="Haridas S."/>
            <person name="Pangalinan J."/>
            <person name="Salamov A.A."/>
            <person name="Simmons B.A."/>
            <person name="Magnuson J.K."/>
            <person name="Chen J."/>
            <person name="Drula E."/>
            <person name="Henrissat B."/>
            <person name="Wiebenga A."/>
            <person name="Lubbers R.J."/>
            <person name="Gomes A.C."/>
            <person name="Macurrencykelacurrency M.R."/>
            <person name="Stajich J."/>
            <person name="Grigoriev I.V."/>
            <person name="Mortensen U.H."/>
            <person name="De Vries R.P."/>
            <person name="Baker S.E."/>
            <person name="Andersen M.R."/>
        </authorList>
    </citation>
    <scope>NUCLEOTIDE SEQUENCE [LARGE SCALE GENOMIC DNA]</scope>
    <source>
        <strain evidence="1 2">CBS 449.75</strain>
    </source>
</reference>
<proteinExistence type="predicted"/>
<organism evidence="1 2">
    <name type="scientific">Aspergillus lucknowensis</name>
    <dbReference type="NCBI Taxonomy" id="176173"/>
    <lineage>
        <taxon>Eukaryota</taxon>
        <taxon>Fungi</taxon>
        <taxon>Dikarya</taxon>
        <taxon>Ascomycota</taxon>
        <taxon>Pezizomycotina</taxon>
        <taxon>Eurotiomycetes</taxon>
        <taxon>Eurotiomycetidae</taxon>
        <taxon>Eurotiales</taxon>
        <taxon>Aspergillaceae</taxon>
        <taxon>Aspergillus</taxon>
        <taxon>Aspergillus subgen. Nidulantes</taxon>
    </lineage>
</organism>
<evidence type="ECO:0000313" key="2">
    <source>
        <dbReference type="Proteomes" id="UP001610432"/>
    </source>
</evidence>
<gene>
    <name evidence="1" type="ORF">BJX67DRAFT_381571</name>
</gene>
<comment type="caution">
    <text evidence="1">The sequence shown here is derived from an EMBL/GenBank/DDBJ whole genome shotgun (WGS) entry which is preliminary data.</text>
</comment>
<protein>
    <recommendedName>
        <fullName evidence="3">Ankyrin repeat-containing domain protein</fullName>
    </recommendedName>
</protein>
<sequence>MADVDRRPNLPDLPFEIFLIFIQYAVANSREQALLFALNRNLTDVLQNPQTQFEALTSACGAGYTSVVDMLLAAGISPNIPDTDSYAFSSLKLRDATAGCDFGTPCCNCPQAHYGWGKLEKLLPVRYDASSVREWCKQPGYRAAARASRA</sequence>
<dbReference type="Proteomes" id="UP001610432">
    <property type="component" value="Unassembled WGS sequence"/>
</dbReference>
<keyword evidence="2" id="KW-1185">Reference proteome</keyword>
<accession>A0ABR4LQZ1</accession>
<dbReference type="RefSeq" id="XP_070885920.1">
    <property type="nucleotide sequence ID" value="XM_071033036.1"/>
</dbReference>
<name>A0ABR4LQZ1_9EURO</name>
<dbReference type="EMBL" id="JBFXLQ010000022">
    <property type="protein sequence ID" value="KAL2866941.1"/>
    <property type="molecule type" value="Genomic_DNA"/>
</dbReference>
<dbReference type="GeneID" id="98148108"/>
<evidence type="ECO:0008006" key="3">
    <source>
        <dbReference type="Google" id="ProtNLM"/>
    </source>
</evidence>